<keyword evidence="1" id="KW-0472">Membrane</keyword>
<comment type="caution">
    <text evidence="2">The sequence shown here is derived from an EMBL/GenBank/DDBJ whole genome shotgun (WGS) entry which is preliminary data.</text>
</comment>
<reference evidence="2 3" key="1">
    <citation type="submission" date="2017-04" db="EMBL/GenBank/DDBJ databases">
        <title>Draft genome sequence of Tuber borchii Vittad., a whitish edible truffle.</title>
        <authorList>
            <consortium name="DOE Joint Genome Institute"/>
            <person name="Murat C."/>
            <person name="Kuo A."/>
            <person name="Barry K.W."/>
            <person name="Clum A."/>
            <person name="Dockter R.B."/>
            <person name="Fauchery L."/>
            <person name="Iotti M."/>
            <person name="Kohler A."/>
            <person name="Labutti K."/>
            <person name="Lindquist E.A."/>
            <person name="Lipzen A."/>
            <person name="Ohm R.A."/>
            <person name="Wang M."/>
            <person name="Grigoriev I.V."/>
            <person name="Zambonelli A."/>
            <person name="Martin F.M."/>
        </authorList>
    </citation>
    <scope>NUCLEOTIDE SEQUENCE [LARGE SCALE GENOMIC DNA]</scope>
    <source>
        <strain evidence="2 3">Tbo3840</strain>
    </source>
</reference>
<keyword evidence="1" id="KW-0812">Transmembrane</keyword>
<keyword evidence="3" id="KW-1185">Reference proteome</keyword>
<gene>
    <name evidence="2" type="ORF">B9Z19DRAFT_1153018</name>
</gene>
<dbReference type="OrthoDB" id="5486507at2759"/>
<keyword evidence="1" id="KW-1133">Transmembrane helix</keyword>
<protein>
    <submittedName>
        <fullName evidence="2">Uncharacterized protein</fullName>
    </submittedName>
</protein>
<proteinExistence type="predicted"/>
<accession>A0A2T6ZJC6</accession>
<evidence type="ECO:0000313" key="3">
    <source>
        <dbReference type="Proteomes" id="UP000244722"/>
    </source>
</evidence>
<organism evidence="2 3">
    <name type="scientific">Tuber borchii</name>
    <name type="common">White truffle</name>
    <dbReference type="NCBI Taxonomy" id="42251"/>
    <lineage>
        <taxon>Eukaryota</taxon>
        <taxon>Fungi</taxon>
        <taxon>Dikarya</taxon>
        <taxon>Ascomycota</taxon>
        <taxon>Pezizomycotina</taxon>
        <taxon>Pezizomycetes</taxon>
        <taxon>Pezizales</taxon>
        <taxon>Tuberaceae</taxon>
        <taxon>Tuber</taxon>
    </lineage>
</organism>
<dbReference type="EMBL" id="NESQ01000223">
    <property type="protein sequence ID" value="PUU75587.1"/>
    <property type="molecule type" value="Genomic_DNA"/>
</dbReference>
<dbReference type="AlphaFoldDB" id="A0A2T6ZJC6"/>
<evidence type="ECO:0000256" key="1">
    <source>
        <dbReference type="SAM" id="Phobius"/>
    </source>
</evidence>
<sequence length="158" mass="17323">MPVVSQFPIKDLLSQVNKCEKMENKGGDASDLSLVIVVGLAVTLVALFLAITSYYQRWPFNHPAPSLVPSPFVKACPHPLPLSWIMLTYSQPRNPLQQASKTHLPNHSTTIPPPNLARVNQFFFFNDSSNAPFAGANLGAVTLSYQNNGMSRGDMRVA</sequence>
<evidence type="ECO:0000313" key="2">
    <source>
        <dbReference type="EMBL" id="PUU75587.1"/>
    </source>
</evidence>
<name>A0A2T6ZJC6_TUBBO</name>
<dbReference type="Proteomes" id="UP000244722">
    <property type="component" value="Unassembled WGS sequence"/>
</dbReference>
<feature type="transmembrane region" description="Helical" evidence="1">
    <location>
        <begin position="32"/>
        <end position="55"/>
    </location>
</feature>